<evidence type="ECO:0000256" key="6">
    <source>
        <dbReference type="ARBA" id="ARBA00048169"/>
    </source>
</evidence>
<evidence type="ECO:0000256" key="2">
    <source>
        <dbReference type="ARBA" id="ARBA00005638"/>
    </source>
</evidence>
<dbReference type="Pfam" id="PF03900">
    <property type="entry name" value="Porphobil_deamC"/>
    <property type="match status" value="1"/>
</dbReference>
<evidence type="ECO:0000259" key="10">
    <source>
        <dbReference type="Pfam" id="PF03900"/>
    </source>
</evidence>
<comment type="function">
    <text evidence="1 7">Tetrapolymerization of the monopyrrole PBG into the hydroxymethylbilane pre-uroporphyrinogen in several discrete steps.</text>
</comment>
<keyword evidence="4 7" id="KW-0808">Transferase</keyword>
<feature type="domain" description="Porphobilinogen deaminase N-terminal" evidence="9">
    <location>
        <begin position="2"/>
        <end position="203"/>
    </location>
</feature>
<dbReference type="PANTHER" id="PTHR11557">
    <property type="entry name" value="PORPHOBILINOGEN DEAMINASE"/>
    <property type="match status" value="1"/>
</dbReference>
<dbReference type="AlphaFoldDB" id="A0A2I1IPS8"/>
<dbReference type="InterPro" id="IPR022419">
    <property type="entry name" value="Porphobilin_deaminase_cofac_BS"/>
</dbReference>
<evidence type="ECO:0000313" key="12">
    <source>
        <dbReference type="Proteomes" id="UP000235122"/>
    </source>
</evidence>
<proteinExistence type="inferred from homology"/>
<dbReference type="InterPro" id="IPR036803">
    <property type="entry name" value="Porphobilinogen_deaminase_C_sf"/>
</dbReference>
<evidence type="ECO:0000256" key="5">
    <source>
        <dbReference type="ARBA" id="ARBA00023244"/>
    </source>
</evidence>
<feature type="region of interest" description="Disordered" evidence="8">
    <location>
        <begin position="314"/>
        <end position="347"/>
    </location>
</feature>
<dbReference type="SUPFAM" id="SSF53850">
    <property type="entry name" value="Periplasmic binding protein-like II"/>
    <property type="match status" value="1"/>
</dbReference>
<feature type="domain" description="Porphobilinogen deaminase C-terminal" evidence="10">
    <location>
        <begin position="227"/>
        <end position="303"/>
    </location>
</feature>
<dbReference type="Gene3D" id="3.30.160.40">
    <property type="entry name" value="Porphobilinogen deaminase, C-terminal domain"/>
    <property type="match status" value="1"/>
</dbReference>
<dbReference type="InterPro" id="IPR022417">
    <property type="entry name" value="Porphobilin_deaminase_N"/>
</dbReference>
<accession>A0A2I1IPS8</accession>
<dbReference type="InterPro" id="IPR022418">
    <property type="entry name" value="Porphobilinogen_deaminase_C"/>
</dbReference>
<comment type="cofactor">
    <cofactor evidence="7">
        <name>dipyrromethane</name>
        <dbReference type="ChEBI" id="CHEBI:60342"/>
    </cofactor>
    <text evidence="7">Binds 1 dipyrromethane group covalently.</text>
</comment>
<dbReference type="EC" id="2.5.1.61" evidence="7"/>
<evidence type="ECO:0000256" key="7">
    <source>
        <dbReference type="HAMAP-Rule" id="MF_00260"/>
    </source>
</evidence>
<dbReference type="NCBIfam" id="TIGR00212">
    <property type="entry name" value="hemC"/>
    <property type="match status" value="1"/>
</dbReference>
<dbReference type="HAMAP" id="MF_00260">
    <property type="entry name" value="Porphobil_deam"/>
    <property type="match status" value="1"/>
</dbReference>
<dbReference type="FunFam" id="3.40.190.10:FF:000005">
    <property type="entry name" value="Porphobilinogen deaminase"/>
    <property type="match status" value="1"/>
</dbReference>
<dbReference type="InterPro" id="IPR000860">
    <property type="entry name" value="HemC"/>
</dbReference>
<dbReference type="EMBL" id="PKKO01000001">
    <property type="protein sequence ID" value="PKY73121.1"/>
    <property type="molecule type" value="Genomic_DNA"/>
</dbReference>
<dbReference type="PRINTS" id="PR00151">
    <property type="entry name" value="PORPHBDMNASE"/>
</dbReference>
<dbReference type="SUPFAM" id="SSF54782">
    <property type="entry name" value="Porphobilinogen deaminase (hydroxymethylbilane synthase), C-terminal domain"/>
    <property type="match status" value="1"/>
</dbReference>
<dbReference type="GO" id="GO:0004418">
    <property type="term" value="F:hydroxymethylbilane synthase activity"/>
    <property type="evidence" value="ECO:0007669"/>
    <property type="project" value="UniProtKB-UniRule"/>
</dbReference>
<dbReference type="GO" id="GO:0005737">
    <property type="term" value="C:cytoplasm"/>
    <property type="evidence" value="ECO:0007669"/>
    <property type="project" value="UniProtKB-UniRule"/>
</dbReference>
<comment type="catalytic activity">
    <reaction evidence="6 7">
        <text>4 porphobilinogen + H2O = hydroxymethylbilane + 4 NH4(+)</text>
        <dbReference type="Rhea" id="RHEA:13185"/>
        <dbReference type="ChEBI" id="CHEBI:15377"/>
        <dbReference type="ChEBI" id="CHEBI:28938"/>
        <dbReference type="ChEBI" id="CHEBI:57845"/>
        <dbReference type="ChEBI" id="CHEBI:58126"/>
        <dbReference type="EC" id="2.5.1.61"/>
    </reaction>
</comment>
<comment type="caution">
    <text evidence="11">The sequence shown here is derived from an EMBL/GenBank/DDBJ whole genome shotgun (WGS) entry which is preliminary data.</text>
</comment>
<evidence type="ECO:0000256" key="4">
    <source>
        <dbReference type="ARBA" id="ARBA00022679"/>
    </source>
</evidence>
<protein>
    <recommendedName>
        <fullName evidence="7">Porphobilinogen deaminase</fullName>
        <shortName evidence="7">PBG</shortName>
        <ecNumber evidence="7">2.5.1.61</ecNumber>
    </recommendedName>
    <alternativeName>
        <fullName evidence="7">Hydroxymethylbilane synthase</fullName>
        <shortName evidence="7">HMBS</shortName>
    </alternativeName>
    <alternativeName>
        <fullName evidence="7">Pre-uroporphyrinogen synthase</fullName>
    </alternativeName>
</protein>
<comment type="miscellaneous">
    <text evidence="7">The porphobilinogen subunits are added to the dipyrromethane group.</text>
</comment>
<feature type="modified residue" description="S-(dipyrrolylmethanemethyl)cysteine" evidence="7">
    <location>
        <position position="241"/>
    </location>
</feature>
<evidence type="ECO:0000256" key="8">
    <source>
        <dbReference type="SAM" id="MobiDB-lite"/>
    </source>
</evidence>
<comment type="subunit">
    <text evidence="3 7">Monomer.</text>
</comment>
<dbReference type="GeneID" id="35866117"/>
<dbReference type="RefSeq" id="WP_024330793.1">
    <property type="nucleotide sequence ID" value="NZ_JASOXK010000001.1"/>
</dbReference>
<gene>
    <name evidence="7" type="primary">hemC</name>
    <name evidence="11" type="ORF">CYJ19_00575</name>
</gene>
<dbReference type="STRING" id="33007.HMPREF3198_00738"/>
<keyword evidence="5 7" id="KW-0627">Porphyrin biosynthesis</keyword>
<dbReference type="PROSITE" id="PS00533">
    <property type="entry name" value="PORPHOBILINOGEN_DEAM"/>
    <property type="match status" value="1"/>
</dbReference>
<evidence type="ECO:0000256" key="3">
    <source>
        <dbReference type="ARBA" id="ARBA00011245"/>
    </source>
</evidence>
<name>A0A2I1IPS8_9ACTO</name>
<dbReference type="GO" id="GO:0006782">
    <property type="term" value="P:protoporphyrinogen IX biosynthetic process"/>
    <property type="evidence" value="ECO:0007669"/>
    <property type="project" value="UniProtKB-UniRule"/>
</dbReference>
<dbReference type="PIRSF" id="PIRSF001438">
    <property type="entry name" value="4pyrrol_synth_OHMeBilane_synth"/>
    <property type="match status" value="1"/>
</dbReference>
<dbReference type="Proteomes" id="UP000235122">
    <property type="component" value="Unassembled WGS sequence"/>
</dbReference>
<reference evidence="11 12" key="1">
    <citation type="submission" date="2017-12" db="EMBL/GenBank/DDBJ databases">
        <title>Phylogenetic diversity of female urinary microbiome.</title>
        <authorList>
            <person name="Thomas-White K."/>
            <person name="Wolfe A.J."/>
        </authorList>
    </citation>
    <scope>NUCLEOTIDE SEQUENCE [LARGE SCALE GENOMIC DNA]</scope>
    <source>
        <strain evidence="11 12">UMB0402</strain>
    </source>
</reference>
<organism evidence="11 12">
    <name type="scientific">Winkia neuii</name>
    <dbReference type="NCBI Taxonomy" id="33007"/>
    <lineage>
        <taxon>Bacteria</taxon>
        <taxon>Bacillati</taxon>
        <taxon>Actinomycetota</taxon>
        <taxon>Actinomycetes</taxon>
        <taxon>Actinomycetales</taxon>
        <taxon>Actinomycetaceae</taxon>
        <taxon>Winkia</taxon>
    </lineage>
</organism>
<sequence length="347" mass="35779">MIRLGTRGSELARTQSESVAQMLSTLGVKVELTIIRTDGDHMAGSLARLGGVGVFAATLRTALLEGECDLAVHSFKDLPTAPVPGLVIGAVPPRAATADAFCGPATLAELDSGASVGTGSPRRAAQLRALRPDLKVVDIRGNVGTRLARRKLQGGDLDGVVLAKAGLARLGREDAISEEFSAQQMLPAPSQGALAVECRSEDAPWTGSSPLAVALGMIEDRAARASAHAERAVLEGLQAGCAAPVGAHAQLTQGGMRLVGAVISIDGTKKLSAECTFSLGQQTVPERDQAARQAGLQVAQELLDKGAAQITDLQASKTHRRPTHDSQALWAPGISGPNDPNADVSAH</sequence>
<dbReference type="PANTHER" id="PTHR11557:SF0">
    <property type="entry name" value="PORPHOBILINOGEN DEAMINASE"/>
    <property type="match status" value="1"/>
</dbReference>
<comment type="similarity">
    <text evidence="2 7">Belongs to the HMBS family.</text>
</comment>
<evidence type="ECO:0000256" key="1">
    <source>
        <dbReference type="ARBA" id="ARBA00002869"/>
    </source>
</evidence>
<evidence type="ECO:0000313" key="11">
    <source>
        <dbReference type="EMBL" id="PKY73121.1"/>
    </source>
</evidence>
<dbReference type="Pfam" id="PF01379">
    <property type="entry name" value="Porphobil_deam"/>
    <property type="match status" value="1"/>
</dbReference>
<keyword evidence="12" id="KW-1185">Reference proteome</keyword>
<dbReference type="Gene3D" id="3.40.190.10">
    <property type="entry name" value="Periplasmic binding protein-like II"/>
    <property type="match status" value="2"/>
</dbReference>
<evidence type="ECO:0000259" key="9">
    <source>
        <dbReference type="Pfam" id="PF01379"/>
    </source>
</evidence>